<proteinExistence type="predicted"/>
<name>A0A2S7K4Q2_9PROT</name>
<organism evidence="2 3">
    <name type="scientific">Hyphococcus luteus</name>
    <dbReference type="NCBI Taxonomy" id="2058213"/>
    <lineage>
        <taxon>Bacteria</taxon>
        <taxon>Pseudomonadati</taxon>
        <taxon>Pseudomonadota</taxon>
        <taxon>Alphaproteobacteria</taxon>
        <taxon>Parvularculales</taxon>
        <taxon>Parvularculaceae</taxon>
        <taxon>Hyphococcus</taxon>
    </lineage>
</organism>
<evidence type="ECO:0000313" key="3">
    <source>
        <dbReference type="Proteomes" id="UP000239504"/>
    </source>
</evidence>
<comment type="caution">
    <text evidence="2">The sequence shown here is derived from an EMBL/GenBank/DDBJ whole genome shotgun (WGS) entry which is preliminary data.</text>
</comment>
<gene>
    <name evidence="2" type="ORF">CW354_11815</name>
</gene>
<dbReference type="EMBL" id="PJCH01000007">
    <property type="protein sequence ID" value="PQA87483.1"/>
    <property type="molecule type" value="Genomic_DNA"/>
</dbReference>
<evidence type="ECO:0000259" key="1">
    <source>
        <dbReference type="Pfam" id="PF00561"/>
    </source>
</evidence>
<dbReference type="RefSeq" id="WP_104830300.1">
    <property type="nucleotide sequence ID" value="NZ_PJCH01000007.1"/>
</dbReference>
<dbReference type="AlphaFoldDB" id="A0A2S7K4Q2"/>
<evidence type="ECO:0000313" key="2">
    <source>
        <dbReference type="EMBL" id="PQA87483.1"/>
    </source>
</evidence>
<reference evidence="2 3" key="1">
    <citation type="submission" date="2017-12" db="EMBL/GenBank/DDBJ databases">
        <authorList>
            <person name="Hurst M.R.H."/>
        </authorList>
    </citation>
    <scope>NUCLEOTIDE SEQUENCE [LARGE SCALE GENOMIC DNA]</scope>
    <source>
        <strain evidence="2 3">SY-3-19</strain>
    </source>
</reference>
<dbReference type="PANTHER" id="PTHR43433">
    <property type="entry name" value="HYDROLASE, ALPHA/BETA FOLD FAMILY PROTEIN"/>
    <property type="match status" value="1"/>
</dbReference>
<keyword evidence="3" id="KW-1185">Reference proteome</keyword>
<dbReference type="OrthoDB" id="9804723at2"/>
<dbReference type="Pfam" id="PF00561">
    <property type="entry name" value="Abhydrolase_1"/>
    <property type="match status" value="1"/>
</dbReference>
<dbReference type="InterPro" id="IPR029058">
    <property type="entry name" value="AB_hydrolase_fold"/>
</dbReference>
<dbReference type="Proteomes" id="UP000239504">
    <property type="component" value="Unassembled WGS sequence"/>
</dbReference>
<accession>A0A2S7K4Q2</accession>
<feature type="domain" description="AB hydrolase-1" evidence="1">
    <location>
        <begin position="20"/>
        <end position="250"/>
    </location>
</feature>
<dbReference type="PANTHER" id="PTHR43433:SF5">
    <property type="entry name" value="AB HYDROLASE-1 DOMAIN-CONTAINING PROTEIN"/>
    <property type="match status" value="1"/>
</dbReference>
<dbReference type="InterPro" id="IPR050471">
    <property type="entry name" value="AB_hydrolase"/>
</dbReference>
<dbReference type="Gene3D" id="3.40.50.1820">
    <property type="entry name" value="alpha/beta hydrolase"/>
    <property type="match status" value="1"/>
</dbReference>
<sequence>MPVLNADDVALHYKTAGDGPPLLLIPGLASDHASWGPVAPLLSKNFALITPDNRGAGQTKTTGPVTIEAMARDYIALLDHLNIAQAHVLGHSMGGVIAMALTHMAPERVDRLVLAASCAKRPARAISVVDTILALREAGVSDELWLRSFFHWLFRPDFFDNKNAVDASIALAMAYPHAQSAENMRRQIDAIRAYDSSALPAKIDKDMLILTGAHDLMFAPAEVAESFADARHAEHRTLAGAAHSLHWDRPADFACNVIAFLCAD</sequence>
<protein>
    <submittedName>
        <fullName evidence="2">Lipolytic enzyme</fullName>
    </submittedName>
</protein>
<dbReference type="PRINTS" id="PR00111">
    <property type="entry name" value="ABHYDROLASE"/>
</dbReference>
<dbReference type="SUPFAM" id="SSF53474">
    <property type="entry name" value="alpha/beta-Hydrolases"/>
    <property type="match status" value="1"/>
</dbReference>
<dbReference type="InterPro" id="IPR000073">
    <property type="entry name" value="AB_hydrolase_1"/>
</dbReference>